<evidence type="ECO:0000313" key="3">
    <source>
        <dbReference type="Proteomes" id="UP000186817"/>
    </source>
</evidence>
<evidence type="ECO:0000256" key="1">
    <source>
        <dbReference type="SAM" id="MobiDB-lite"/>
    </source>
</evidence>
<comment type="caution">
    <text evidence="2">The sequence shown here is derived from an EMBL/GenBank/DDBJ whole genome shotgun (WGS) entry which is preliminary data.</text>
</comment>
<accession>A0A1Q9BUU7</accession>
<keyword evidence="3" id="KW-1185">Reference proteome</keyword>
<proteinExistence type="predicted"/>
<feature type="non-terminal residue" evidence="2">
    <location>
        <position position="1"/>
    </location>
</feature>
<evidence type="ECO:0000313" key="2">
    <source>
        <dbReference type="EMBL" id="OLP74435.1"/>
    </source>
</evidence>
<gene>
    <name evidence="2" type="ORF">AK812_SmicGene46025</name>
</gene>
<reference evidence="2 3" key="1">
    <citation type="submission" date="2016-02" db="EMBL/GenBank/DDBJ databases">
        <title>Genome analysis of coral dinoflagellate symbionts highlights evolutionary adaptations to a symbiotic lifestyle.</title>
        <authorList>
            <person name="Aranda M."/>
            <person name="Li Y."/>
            <person name="Liew Y.J."/>
            <person name="Baumgarten S."/>
            <person name="Simakov O."/>
            <person name="Wilson M."/>
            <person name="Piel J."/>
            <person name="Ashoor H."/>
            <person name="Bougouffa S."/>
            <person name="Bajic V.B."/>
            <person name="Ryu T."/>
            <person name="Ravasi T."/>
            <person name="Bayer T."/>
            <person name="Micklem G."/>
            <person name="Kim H."/>
            <person name="Bhak J."/>
            <person name="Lajeunesse T.C."/>
            <person name="Voolstra C.R."/>
        </authorList>
    </citation>
    <scope>NUCLEOTIDE SEQUENCE [LARGE SCALE GENOMIC DNA]</scope>
    <source>
        <strain evidence="2 3">CCMP2467</strain>
    </source>
</reference>
<feature type="non-terminal residue" evidence="2">
    <location>
        <position position="33"/>
    </location>
</feature>
<feature type="region of interest" description="Disordered" evidence="1">
    <location>
        <begin position="1"/>
        <end position="33"/>
    </location>
</feature>
<feature type="compositionally biased region" description="Basic and acidic residues" evidence="1">
    <location>
        <begin position="22"/>
        <end position="33"/>
    </location>
</feature>
<name>A0A1Q9BUU7_SYMMI</name>
<protein>
    <submittedName>
        <fullName evidence="2">Uncharacterized protein</fullName>
    </submittedName>
</protein>
<dbReference type="Proteomes" id="UP000186817">
    <property type="component" value="Unassembled WGS sequence"/>
</dbReference>
<organism evidence="2 3">
    <name type="scientific">Symbiodinium microadriaticum</name>
    <name type="common">Dinoflagellate</name>
    <name type="synonym">Zooxanthella microadriatica</name>
    <dbReference type="NCBI Taxonomy" id="2951"/>
    <lineage>
        <taxon>Eukaryota</taxon>
        <taxon>Sar</taxon>
        <taxon>Alveolata</taxon>
        <taxon>Dinophyceae</taxon>
        <taxon>Suessiales</taxon>
        <taxon>Symbiodiniaceae</taxon>
        <taxon>Symbiodinium</taxon>
    </lineage>
</organism>
<dbReference type="AlphaFoldDB" id="A0A1Q9BUU7"/>
<sequence>ALSSIRQSTARNKFAATGRNRTHLENRRTSLTE</sequence>
<dbReference type="EMBL" id="LSRX01003732">
    <property type="protein sequence ID" value="OLP74435.1"/>
    <property type="molecule type" value="Genomic_DNA"/>
</dbReference>
<feature type="compositionally biased region" description="Polar residues" evidence="1">
    <location>
        <begin position="1"/>
        <end position="11"/>
    </location>
</feature>